<organism evidence="2 3">
    <name type="scientific">Onchocerca flexuosa</name>
    <dbReference type="NCBI Taxonomy" id="387005"/>
    <lineage>
        <taxon>Eukaryota</taxon>
        <taxon>Metazoa</taxon>
        <taxon>Ecdysozoa</taxon>
        <taxon>Nematoda</taxon>
        <taxon>Chromadorea</taxon>
        <taxon>Rhabditida</taxon>
        <taxon>Spirurina</taxon>
        <taxon>Spiruromorpha</taxon>
        <taxon>Filarioidea</taxon>
        <taxon>Onchocercidae</taxon>
        <taxon>Onchocerca</taxon>
    </lineage>
</organism>
<sequence>MSSGMYHKRWANVGNNNTSTTGQHNENVTQVIAPHTYGTSWNSVRWNKSLKSDNSDGYWSRSKSFFEPLSKDYNINLSRSLPPRLGYFSSQPVSKKNNELKNSGPYLRERSVRFGDSMLSLMNDKTSSKTSRQLPWLSDILKNRTDVTYNKFGKNWRESANSRWTPTLSSAARSFQSGVRSTVPASSSSSTSTLLHDRPLLSNTSQTISSYHGNAALKADRPWRRRMADAARLRNINGSEISDAVHSTLAAIRARRSSIPSGRNCSNSGDELRSSLNALKNYVNEQTTSFYRQNNRSSVRESPINSVKQHIPTESFNSTRWKSERFPEYMSRSYSPIRPRPNTYNTKLSKHNSISTDMLLSSPRFPSNSNINNLYENVKSHVLGQIIRNSPIPANICERQSSGRLLSIKERNRSESKLLLTSAEKEMIVIDVEISMKHFTSYVNLPKMYALLVREPVIKMTVTVLQKNNSGKDNVTEDKEMQQNQILDNSEMSSSITFLASHSEKPELLIIPTKYNEAQSEEGEKEKEKKPIKELPSFVKSRKSTKKSKDKTPEANCISHKKQIKNTTFKGKKGNKYMECNGIPMEMQKMANICRSERKPADQEEKFCSDQFAPQLSLLANFPDKIKKKIGNFRDEVCSNTLGVITKKYTFCAIPEVTVCAAAPKLSKPVEIALSSAFRPCHVLYVVDFRKHSTCSVTIKEPSIRLITIQESIFKKLDERNSCRAQVIVLTSPITDVNFYRCLKHVQVIHPKCYPVSTERISKQTCIAEENNSKQEITNEINCLSDQLPPWKVTTDEALSKSDEFLLSDHSLLEKYVKYKRDKLERLRSEPMEFDSRESSCSLAASELMRACAVRILEPTRQKPYITAPSRSRLGSVEMETISTPIQKTSLAGSTKMLDLLSYGEQLLATSYHGLQSSPAITTERSMSLTKHSFEFDPPMSPFEQRLQNQAFQLRRISNISNCDSPAIQDTPVVELTMQLPVHNHSRYPSVEGSSLTSNFTAAVAAAAQPRHERYAAHIPVNRVDGSGRQSTTSIDSCNSGIVETTNLQLDQMIDQARYKHYQHRNKFKEAIDYLDQIFEDLKKEGDEVDKMQRSREIPTALMHKGTSNDDLVNSAVPPVKLRQHNGIAKREVMKEMDSRKKPIVTTNRHSLHASKSKIAEKHCLQEKAASFEQTLGDVETSETIVLPVQNRKLKGERMDFTRRWLTGDIKSLVSVQPKPDLILGGVEEESDIDEHSLGSCSAEVAAINSVMVRKKKKTPDVPDLIQNVASTAKYVRNSNVHQMDSSMHKCGNGKYLQQTDPIKPRAVKAQIKSIFPTGSIGNLNNFNHFSQSFRDSNIWTSNYDINSNQIPLQRFAPHKRMSEQKNPDFSAVSWRSTTQNPRQSSVPSEDIQLSKRKPGAFTLLQPPSNVTLRGSVASLPDSSNIRPQPLHSTDPIVTINALVAELELNTDQMLMVGKRRSFPTGNEFLVHHAANHEKPISSQQMKHNKIQSSAKTKSEQSHTVHKQQPQKVKDSFNEMTNMLQSVINDVKASKELPKGRKYVQSTVKNSSMLSPFETINQEKLNPSKVEAMQSIFENKQAHQSAPVWRFNGSNDNIQLAANIKDDDIYNEINDFGVARKEVCCGDISFLFMQNHQESSHLQQFVQLSSRSDFFLQHLHHHDRSSTNSSQTGGYYSSGSSLGAQSSYASPRSSIPHSPGNREPILRKMSVSSHVASLDEEDDGFYDNIQMDEKRFSRDSELDSVSACSHCPLSSNARKPPATLNKSASNRIGQFLRKIGASKPPVNAASLVSLNKVASEIMPTRPIPLMKSNSMSHYPGKKQEKNMNGSACPVITDKRGFGQRLKNSIFGSKKRLN</sequence>
<evidence type="ECO:0000256" key="1">
    <source>
        <dbReference type="SAM" id="MobiDB-lite"/>
    </source>
</evidence>
<dbReference type="Proteomes" id="UP000242913">
    <property type="component" value="Unassembled WGS sequence"/>
</dbReference>
<evidence type="ECO:0000313" key="2">
    <source>
        <dbReference type="EMBL" id="OZC07636.1"/>
    </source>
</evidence>
<evidence type="ECO:0000313" key="3">
    <source>
        <dbReference type="Proteomes" id="UP000242913"/>
    </source>
</evidence>
<proteinExistence type="predicted"/>
<dbReference type="OrthoDB" id="5856121at2759"/>
<feature type="compositionally biased region" description="Low complexity" evidence="1">
    <location>
        <begin position="1666"/>
        <end position="1690"/>
    </location>
</feature>
<feature type="compositionally biased region" description="Polar residues" evidence="1">
    <location>
        <begin position="1374"/>
        <end position="1388"/>
    </location>
</feature>
<accession>A0A238BRY8</accession>
<gene>
    <name evidence="2" type="ORF">X798_05353</name>
</gene>
<feature type="compositionally biased region" description="Polar residues" evidence="1">
    <location>
        <begin position="1481"/>
        <end position="1496"/>
    </location>
</feature>
<feature type="compositionally biased region" description="Basic residues" evidence="1">
    <location>
        <begin position="540"/>
        <end position="549"/>
    </location>
</feature>
<feature type="region of interest" description="Disordered" evidence="1">
    <location>
        <begin position="1662"/>
        <end position="1704"/>
    </location>
</feature>
<dbReference type="EMBL" id="KZ270026">
    <property type="protein sequence ID" value="OZC07636.1"/>
    <property type="molecule type" value="Genomic_DNA"/>
</dbReference>
<feature type="region of interest" description="Disordered" evidence="1">
    <location>
        <begin position="1360"/>
        <end position="1393"/>
    </location>
</feature>
<keyword evidence="3" id="KW-1185">Reference proteome</keyword>
<feature type="region of interest" description="Disordered" evidence="1">
    <location>
        <begin position="517"/>
        <end position="557"/>
    </location>
</feature>
<reference evidence="2 3" key="1">
    <citation type="submission" date="2015-12" db="EMBL/GenBank/DDBJ databases">
        <title>Draft genome of the nematode, Onchocerca flexuosa.</title>
        <authorList>
            <person name="Mitreva M."/>
        </authorList>
    </citation>
    <scope>NUCLEOTIDE SEQUENCE [LARGE SCALE GENOMIC DNA]</scope>
    <source>
        <strain evidence="2">Red Deer</strain>
    </source>
</reference>
<feature type="compositionally biased region" description="Basic and acidic residues" evidence="1">
    <location>
        <begin position="522"/>
        <end position="533"/>
    </location>
</feature>
<protein>
    <submittedName>
        <fullName evidence="2">Uncharacterized protein</fullName>
    </submittedName>
</protein>
<name>A0A238BRY8_9BILA</name>
<feature type="region of interest" description="Disordered" evidence="1">
    <location>
        <begin position="1479"/>
        <end position="1512"/>
    </location>
</feature>